<dbReference type="OrthoDB" id="624345at2759"/>
<dbReference type="Gene3D" id="3.30.710.10">
    <property type="entry name" value="Potassium Channel Kv1.1, Chain A"/>
    <property type="match status" value="1"/>
</dbReference>
<evidence type="ECO:0000313" key="6">
    <source>
        <dbReference type="Proteomes" id="UP000036987"/>
    </source>
</evidence>
<evidence type="ECO:0000256" key="2">
    <source>
        <dbReference type="ARBA" id="ARBA00022786"/>
    </source>
</evidence>
<dbReference type="InterPro" id="IPR000210">
    <property type="entry name" value="BTB/POZ_dom"/>
</dbReference>
<feature type="domain" description="NPH3" evidence="4">
    <location>
        <begin position="203"/>
        <end position="473"/>
    </location>
</feature>
<dbReference type="STRING" id="29655.A0A0K9Q267"/>
<dbReference type="PANTHER" id="PTHR32370">
    <property type="entry name" value="OS12G0117600 PROTEIN"/>
    <property type="match status" value="1"/>
</dbReference>
<name>A0A0K9Q267_ZOSMR</name>
<accession>A0A0K9Q267</accession>
<dbReference type="OMA" id="KMKMYIA"/>
<dbReference type="Proteomes" id="UP000036987">
    <property type="component" value="Unassembled WGS sequence"/>
</dbReference>
<comment type="caution">
    <text evidence="5">The sequence shown here is derived from an EMBL/GenBank/DDBJ whole genome shotgun (WGS) entry which is preliminary data.</text>
</comment>
<evidence type="ECO:0000256" key="3">
    <source>
        <dbReference type="PROSITE-ProRule" id="PRU00982"/>
    </source>
</evidence>
<proteinExistence type="inferred from homology"/>
<comment type="pathway">
    <text evidence="1">Protein modification; protein ubiquitination.</text>
</comment>
<comment type="similarity">
    <text evidence="3">Belongs to the NPH3 family.</text>
</comment>
<dbReference type="PROSITE" id="PS51649">
    <property type="entry name" value="NPH3"/>
    <property type="match status" value="1"/>
</dbReference>
<organism evidence="5 6">
    <name type="scientific">Zostera marina</name>
    <name type="common">Eelgrass</name>
    <dbReference type="NCBI Taxonomy" id="29655"/>
    <lineage>
        <taxon>Eukaryota</taxon>
        <taxon>Viridiplantae</taxon>
        <taxon>Streptophyta</taxon>
        <taxon>Embryophyta</taxon>
        <taxon>Tracheophyta</taxon>
        <taxon>Spermatophyta</taxon>
        <taxon>Magnoliopsida</taxon>
        <taxon>Liliopsida</taxon>
        <taxon>Zosteraceae</taxon>
        <taxon>Zostera</taxon>
    </lineage>
</organism>
<dbReference type="UniPathway" id="UPA00143"/>
<sequence>MENDAPPADFIVFQQSSTMEDDAPRADFIVFQQSSTMEDDAPPADFIVVIGDVKFNLHKSNNLAMKSGLIRRKITEDRTDTDAASKILLFSDIPGGAEAFEKAVKFCYGINFEITVGNVVELLCAAKYLEMTEEWCEDNLATRADEFLKKAALIDLLSSLTTLRSCERFLPLAEDMKIVQRCVDVVALKACNESNFPTRSPPIWWAFELSVVCPVFLHKIITSMRFRGANSRTLSIAITAYAQQSLADLLPPSQYCDSPPASSISQKTFLESLISILPLDITLPIGFLCCLLRATIFLNSSTATHEKLERAIAEVLDQAVVGDLLTISLDYNKQNIVGLVSIFQILSGFVDKERKAHGGNDILISTSKSMQTVVRTVDSYVGDIATDENLSVSKFVTIAGIFPTTVRRFDDDLYRAVDIYLKAHPDLDELEKEKTCSVMDPLKLSYEARLHASKNKRLPMQILLQTLYYDQLKLTSAGLDNMSMVDNDVATLRGRIKVDTSLAKENVALKLELDKMKAHVSQLEKGQSSSSSKKPNKFLSTISKKFEKLRNHFTSKDTSAIVEHVAKAARPKKRRFSMS</sequence>
<keyword evidence="6" id="KW-1185">Reference proteome</keyword>
<keyword evidence="2" id="KW-0833">Ubl conjugation pathway</keyword>
<dbReference type="Pfam" id="PF00651">
    <property type="entry name" value="BTB"/>
    <property type="match status" value="1"/>
</dbReference>
<evidence type="ECO:0000313" key="5">
    <source>
        <dbReference type="EMBL" id="KMZ75279.1"/>
    </source>
</evidence>
<dbReference type="InterPro" id="IPR043454">
    <property type="entry name" value="NPH3/RPT2-like"/>
</dbReference>
<dbReference type="EMBL" id="LFYR01000182">
    <property type="protein sequence ID" value="KMZ75279.1"/>
    <property type="molecule type" value="Genomic_DNA"/>
</dbReference>
<dbReference type="InterPro" id="IPR027356">
    <property type="entry name" value="NPH3_dom"/>
</dbReference>
<dbReference type="InterPro" id="IPR011333">
    <property type="entry name" value="SKP1/BTB/POZ_sf"/>
</dbReference>
<dbReference type="SUPFAM" id="SSF54695">
    <property type="entry name" value="POZ domain"/>
    <property type="match status" value="1"/>
</dbReference>
<evidence type="ECO:0000259" key="4">
    <source>
        <dbReference type="PROSITE" id="PS51649"/>
    </source>
</evidence>
<reference evidence="6" key="1">
    <citation type="journal article" date="2016" name="Nature">
        <title>The genome of the seagrass Zostera marina reveals angiosperm adaptation to the sea.</title>
        <authorList>
            <person name="Olsen J.L."/>
            <person name="Rouze P."/>
            <person name="Verhelst B."/>
            <person name="Lin Y.-C."/>
            <person name="Bayer T."/>
            <person name="Collen J."/>
            <person name="Dattolo E."/>
            <person name="De Paoli E."/>
            <person name="Dittami S."/>
            <person name="Maumus F."/>
            <person name="Michel G."/>
            <person name="Kersting A."/>
            <person name="Lauritano C."/>
            <person name="Lohaus R."/>
            <person name="Toepel M."/>
            <person name="Tonon T."/>
            <person name="Vanneste K."/>
            <person name="Amirebrahimi M."/>
            <person name="Brakel J."/>
            <person name="Bostroem C."/>
            <person name="Chovatia M."/>
            <person name="Grimwood J."/>
            <person name="Jenkins J.W."/>
            <person name="Jueterbock A."/>
            <person name="Mraz A."/>
            <person name="Stam W.T."/>
            <person name="Tice H."/>
            <person name="Bornberg-Bauer E."/>
            <person name="Green P.J."/>
            <person name="Pearson G.A."/>
            <person name="Procaccini G."/>
            <person name="Duarte C.M."/>
            <person name="Schmutz J."/>
            <person name="Reusch T.B.H."/>
            <person name="Van de Peer Y."/>
        </authorList>
    </citation>
    <scope>NUCLEOTIDE SEQUENCE [LARGE SCALE GENOMIC DNA]</scope>
    <source>
        <strain evidence="6">cv. Finnish</strain>
    </source>
</reference>
<dbReference type="Pfam" id="PF03000">
    <property type="entry name" value="NPH3"/>
    <property type="match status" value="1"/>
</dbReference>
<protein>
    <submittedName>
        <fullName evidence="5">Phototropic-responsive NPH3 family protein</fullName>
    </submittedName>
</protein>
<dbReference type="AlphaFoldDB" id="A0A0K9Q267"/>
<dbReference type="GO" id="GO:0016567">
    <property type="term" value="P:protein ubiquitination"/>
    <property type="evidence" value="ECO:0007669"/>
    <property type="project" value="UniProtKB-UniPathway"/>
</dbReference>
<evidence type="ECO:0000256" key="1">
    <source>
        <dbReference type="ARBA" id="ARBA00004906"/>
    </source>
</evidence>
<gene>
    <name evidence="5" type="ORF">ZOSMA_116G00040</name>
</gene>